<proteinExistence type="predicted"/>
<dbReference type="Proteomes" id="UP001059596">
    <property type="component" value="Unassembled WGS sequence"/>
</dbReference>
<name>A0A9Q0BQY4_9MUSC</name>
<feature type="non-terminal residue" evidence="1">
    <location>
        <position position="38"/>
    </location>
</feature>
<reference evidence="1" key="1">
    <citation type="journal article" date="2023" name="Genome Biol. Evol.">
        <title>Long-read-based Genome Assembly of Drosophila gunungcola Reveals Fewer Chemosensory Genes in Flower-breeding Species.</title>
        <authorList>
            <person name="Negi A."/>
            <person name="Liao B.Y."/>
            <person name="Yeh S.D."/>
        </authorList>
    </citation>
    <scope>NUCLEOTIDE SEQUENCE</scope>
    <source>
        <strain evidence="1">Sukarami</strain>
    </source>
</reference>
<comment type="caution">
    <text evidence="1">The sequence shown here is derived from an EMBL/GenBank/DDBJ whole genome shotgun (WGS) entry which is preliminary data.</text>
</comment>
<evidence type="ECO:0000313" key="2">
    <source>
        <dbReference type="Proteomes" id="UP001059596"/>
    </source>
</evidence>
<dbReference type="EMBL" id="JAMKOV010000004">
    <property type="protein sequence ID" value="KAI8040640.1"/>
    <property type="molecule type" value="Genomic_DNA"/>
</dbReference>
<dbReference type="AlphaFoldDB" id="A0A9Q0BQY4"/>
<keyword evidence="2" id="KW-1185">Reference proteome</keyword>
<accession>A0A9Q0BQY4</accession>
<evidence type="ECO:0000313" key="1">
    <source>
        <dbReference type="EMBL" id="KAI8040640.1"/>
    </source>
</evidence>
<organism evidence="1 2">
    <name type="scientific">Drosophila gunungcola</name>
    <name type="common">fruit fly</name>
    <dbReference type="NCBI Taxonomy" id="103775"/>
    <lineage>
        <taxon>Eukaryota</taxon>
        <taxon>Metazoa</taxon>
        <taxon>Ecdysozoa</taxon>
        <taxon>Arthropoda</taxon>
        <taxon>Hexapoda</taxon>
        <taxon>Insecta</taxon>
        <taxon>Pterygota</taxon>
        <taxon>Neoptera</taxon>
        <taxon>Endopterygota</taxon>
        <taxon>Diptera</taxon>
        <taxon>Brachycera</taxon>
        <taxon>Muscomorpha</taxon>
        <taxon>Ephydroidea</taxon>
        <taxon>Drosophilidae</taxon>
        <taxon>Drosophila</taxon>
        <taxon>Sophophora</taxon>
    </lineage>
</organism>
<gene>
    <name evidence="1" type="ORF">M5D96_006583</name>
</gene>
<sequence>MGQIESAGYDKLTHRVLEVEFDRILGPQPFGNLPALQR</sequence>
<protein>
    <submittedName>
        <fullName evidence="1">Uncharacterized protein</fullName>
    </submittedName>
</protein>